<dbReference type="EMBL" id="JAIWYP010000009">
    <property type="protein sequence ID" value="KAH3774000.1"/>
    <property type="molecule type" value="Genomic_DNA"/>
</dbReference>
<keyword evidence="3" id="KW-1185">Reference proteome</keyword>
<sequence>MDTVQLKQDVFEFTRKLRLKEYFGSCEDITVEDEQTSEDQDSKYQTKGNSTFIPPAGQDTVLDFNIKAIAHEFFYFQAQVEH</sequence>
<dbReference type="AlphaFoldDB" id="A0A9D4E8X8"/>
<evidence type="ECO:0000256" key="1">
    <source>
        <dbReference type="SAM" id="MobiDB-lite"/>
    </source>
</evidence>
<feature type="region of interest" description="Disordered" evidence="1">
    <location>
        <begin position="31"/>
        <end position="51"/>
    </location>
</feature>
<accession>A0A9D4E8X8</accession>
<evidence type="ECO:0000313" key="2">
    <source>
        <dbReference type="EMBL" id="KAH3774000.1"/>
    </source>
</evidence>
<reference evidence="2" key="2">
    <citation type="submission" date="2020-11" db="EMBL/GenBank/DDBJ databases">
        <authorList>
            <person name="McCartney M.A."/>
            <person name="Auch B."/>
            <person name="Kono T."/>
            <person name="Mallez S."/>
            <person name="Becker A."/>
            <person name="Gohl D.M."/>
            <person name="Silverstein K.A.T."/>
            <person name="Koren S."/>
            <person name="Bechman K.B."/>
            <person name="Herman A."/>
            <person name="Abrahante J.E."/>
            <person name="Garbe J."/>
        </authorList>
    </citation>
    <scope>NUCLEOTIDE SEQUENCE</scope>
    <source>
        <strain evidence="2">Duluth1</strain>
        <tissue evidence="2">Whole animal</tissue>
    </source>
</reference>
<name>A0A9D4E8X8_DREPO</name>
<evidence type="ECO:0000313" key="3">
    <source>
        <dbReference type="Proteomes" id="UP000828390"/>
    </source>
</evidence>
<reference evidence="2" key="1">
    <citation type="journal article" date="2019" name="bioRxiv">
        <title>The Genome of the Zebra Mussel, Dreissena polymorpha: A Resource for Invasive Species Research.</title>
        <authorList>
            <person name="McCartney M.A."/>
            <person name="Auch B."/>
            <person name="Kono T."/>
            <person name="Mallez S."/>
            <person name="Zhang Y."/>
            <person name="Obille A."/>
            <person name="Becker A."/>
            <person name="Abrahante J.E."/>
            <person name="Garbe J."/>
            <person name="Badalamenti J.P."/>
            <person name="Herman A."/>
            <person name="Mangelson H."/>
            <person name="Liachko I."/>
            <person name="Sullivan S."/>
            <person name="Sone E.D."/>
            <person name="Koren S."/>
            <person name="Silverstein K.A.T."/>
            <person name="Beckman K.B."/>
            <person name="Gohl D.M."/>
        </authorList>
    </citation>
    <scope>NUCLEOTIDE SEQUENCE</scope>
    <source>
        <strain evidence="2">Duluth1</strain>
        <tissue evidence="2">Whole animal</tissue>
    </source>
</reference>
<dbReference type="Proteomes" id="UP000828390">
    <property type="component" value="Unassembled WGS sequence"/>
</dbReference>
<protein>
    <submittedName>
        <fullName evidence="2">Uncharacterized protein</fullName>
    </submittedName>
</protein>
<organism evidence="2 3">
    <name type="scientific">Dreissena polymorpha</name>
    <name type="common">Zebra mussel</name>
    <name type="synonym">Mytilus polymorpha</name>
    <dbReference type="NCBI Taxonomy" id="45954"/>
    <lineage>
        <taxon>Eukaryota</taxon>
        <taxon>Metazoa</taxon>
        <taxon>Spiralia</taxon>
        <taxon>Lophotrochozoa</taxon>
        <taxon>Mollusca</taxon>
        <taxon>Bivalvia</taxon>
        <taxon>Autobranchia</taxon>
        <taxon>Heteroconchia</taxon>
        <taxon>Euheterodonta</taxon>
        <taxon>Imparidentia</taxon>
        <taxon>Neoheterodontei</taxon>
        <taxon>Myida</taxon>
        <taxon>Dreissenoidea</taxon>
        <taxon>Dreissenidae</taxon>
        <taxon>Dreissena</taxon>
    </lineage>
</organism>
<comment type="caution">
    <text evidence="2">The sequence shown here is derived from an EMBL/GenBank/DDBJ whole genome shotgun (WGS) entry which is preliminary data.</text>
</comment>
<gene>
    <name evidence="2" type="ORF">DPMN_175371</name>
</gene>
<proteinExistence type="predicted"/>